<feature type="compositionally biased region" description="Low complexity" evidence="1">
    <location>
        <begin position="1"/>
        <end position="17"/>
    </location>
</feature>
<feature type="region of interest" description="Disordered" evidence="1">
    <location>
        <begin position="786"/>
        <end position="878"/>
    </location>
</feature>
<dbReference type="Proteomes" id="UP000785679">
    <property type="component" value="Unassembled WGS sequence"/>
</dbReference>
<gene>
    <name evidence="2" type="ORF">FGO68_gene6511</name>
</gene>
<dbReference type="SUPFAM" id="SSF48452">
    <property type="entry name" value="TPR-like"/>
    <property type="match status" value="1"/>
</dbReference>
<keyword evidence="3" id="KW-1185">Reference proteome</keyword>
<feature type="compositionally biased region" description="Polar residues" evidence="1">
    <location>
        <begin position="849"/>
        <end position="878"/>
    </location>
</feature>
<reference evidence="2" key="1">
    <citation type="submission" date="2019-06" db="EMBL/GenBank/DDBJ databases">
        <authorList>
            <person name="Zheng W."/>
        </authorList>
    </citation>
    <scope>NUCLEOTIDE SEQUENCE</scope>
    <source>
        <strain evidence="2">QDHG01</strain>
    </source>
</reference>
<sequence>MKKSSSSGNIGSSQNNGSAGGTFSENDTFNKHYNKELRVSKDEIPIVLGELNDSAIQFIKREQWEKALNLLQKAYGIMDVVDFQLCRRDKLNLFVLFHNMALCYQKLQMLEECAQCIEQALEYMPADQFNLEERSVSNRMRKLQLICKLKLQYCAILSQVHRHKDALDQSKEGVRISHHLVNDLRQLCEFYIKREDIEQSYVNTSQQPQNPGSRNLNPVVYGSSETEQMYNSYRSQRKEKKLNGQGSRNRSFCQFLSQQEAYQSDVIFHQSSVTSQLRQSGFPPQRANLLAQADNSTHNLSSFYSLNFLEESMSYLERTARKLHPILLEIKKRMVPEKTLKEKLRKISHSGMLQAKNKIETLDSVHEDFNGESESQNQEEQNVKKIQADMKNILGYLNQGEWTQTLSIGSIMQLQPFSLKDLLEQGKNELELTRESFIQKVSLLAVSYFCYSTEIRFILQMKEDPNYDPNLKQKESEFWHAKSLELACSFLPSECPLLNHINLSYQKHFAPVKQTILEEEVVTDDLKVVKPMAGIDNPKFQPIIRSLQNIQVAITPYQMTPLNQVTQHFLSQMVSFNEYQENTNPPGSLKQNSLGNLNNMSLQNIRSSKSGELQQNILHKRVTTDIINPNRQQLEKYLQPPNQSINYTQNDTEDEIEKFERLFEKLISENKIDKLELLKKLQNKRGDSQISNDGMKNVLEERDSNLSNDMLLDEQIMNEEDSQQIIDDEEHNAIEAQHLTASNNLYKFRNPEAERPKTSNGTTHSRMNEDKLSQLERINQYHKHVEEKKKNANRPLSGGLQQKLKTEQQKSRVQKMQGNHHNMSMYDKLGGSPDRNLSAYTANIGPKATGQNSTSQFLTSSQPTQPNQSAGLPSQSQQKAKLNYLVHHQHVQSQVVQQQQPPVLTATKINSSAPVDAKKGSDPSNLQAYDELKKRLLSEYKKLTSGKKTFDDQVREKYKNLKQRAVSGKKSQSHHQVPNLQPTQSATGQVTQTNTSGGYNPAGQQLSPRHHLNVYKPTFIINNSFAGENGGAPNGSGQPSSSKDIEIIDEISKRYRPSSKQGQQSQQPSAFPTQQQLLSQGARSQSIGNNLGNPAQQQPPIQSYINERSFQNVPPPAQQLINNPQLLGLFLNNADKKSAQHASQSQIPSQTTSAIIAQKKSSMKAHHQQQLSQPATSVPTEINYIKTYINSQQPATSNLGNAAQILQTKGTNNFSAQAKSGYSTQQQFNQFNHMQQQQQQQLAVQQYPLSSQGAYKASIDHKTTSQRSGSQGGLAGGNAQHKVAQNTFEKMKKKVNNY</sequence>
<feature type="region of interest" description="Disordered" evidence="1">
    <location>
        <begin position="1"/>
        <end position="25"/>
    </location>
</feature>
<feature type="region of interest" description="Disordered" evidence="1">
    <location>
        <begin position="1055"/>
        <end position="1099"/>
    </location>
</feature>
<name>A0A8J8TAU9_HALGN</name>
<dbReference type="InterPro" id="IPR011990">
    <property type="entry name" value="TPR-like_helical_dom_sf"/>
</dbReference>
<feature type="compositionally biased region" description="Polar residues" evidence="1">
    <location>
        <begin position="1070"/>
        <end position="1099"/>
    </location>
</feature>
<feature type="region of interest" description="Disordered" evidence="1">
    <location>
        <begin position="750"/>
        <end position="771"/>
    </location>
</feature>
<feature type="region of interest" description="Disordered" evidence="1">
    <location>
        <begin position="1257"/>
        <end position="1280"/>
    </location>
</feature>
<dbReference type="OrthoDB" id="299411at2759"/>
<feature type="region of interest" description="Disordered" evidence="1">
    <location>
        <begin position="962"/>
        <end position="1007"/>
    </location>
</feature>
<evidence type="ECO:0000256" key="1">
    <source>
        <dbReference type="SAM" id="MobiDB-lite"/>
    </source>
</evidence>
<accession>A0A8J8TAU9</accession>
<comment type="caution">
    <text evidence="2">The sequence shown here is derived from an EMBL/GenBank/DDBJ whole genome shotgun (WGS) entry which is preliminary data.</text>
</comment>
<proteinExistence type="predicted"/>
<evidence type="ECO:0000313" key="2">
    <source>
        <dbReference type="EMBL" id="TNV87708.1"/>
    </source>
</evidence>
<feature type="compositionally biased region" description="Polar residues" evidence="1">
    <location>
        <begin position="974"/>
        <end position="1007"/>
    </location>
</feature>
<protein>
    <submittedName>
        <fullName evidence="2">Uncharacterized protein</fullName>
    </submittedName>
</protein>
<dbReference type="Gene3D" id="1.25.40.10">
    <property type="entry name" value="Tetratricopeptide repeat domain"/>
    <property type="match status" value="1"/>
</dbReference>
<evidence type="ECO:0000313" key="3">
    <source>
        <dbReference type="Proteomes" id="UP000785679"/>
    </source>
</evidence>
<dbReference type="EMBL" id="RRYP01000268">
    <property type="protein sequence ID" value="TNV87708.1"/>
    <property type="molecule type" value="Genomic_DNA"/>
</dbReference>
<organism evidence="2 3">
    <name type="scientific">Halteria grandinella</name>
    <dbReference type="NCBI Taxonomy" id="5974"/>
    <lineage>
        <taxon>Eukaryota</taxon>
        <taxon>Sar</taxon>
        <taxon>Alveolata</taxon>
        <taxon>Ciliophora</taxon>
        <taxon>Intramacronucleata</taxon>
        <taxon>Spirotrichea</taxon>
        <taxon>Stichotrichia</taxon>
        <taxon>Sporadotrichida</taxon>
        <taxon>Halteriidae</taxon>
        <taxon>Halteria</taxon>
    </lineage>
</organism>
<feature type="compositionally biased region" description="Low complexity" evidence="1">
    <location>
        <begin position="1058"/>
        <end position="1069"/>
    </location>
</feature>